<reference evidence="1 2" key="1">
    <citation type="submission" date="2023-09" db="EMBL/GenBank/DDBJ databases">
        <title>Pyrofollis japonicus gen. nov. sp. nov., a novel member of the family Pyrodictiaceae isolated from the Iheya North hydrothermal field.</title>
        <authorList>
            <person name="Miyazaki U."/>
            <person name="Sanari M."/>
            <person name="Tame A."/>
            <person name="Kitajima M."/>
            <person name="Okamoto A."/>
            <person name="Sawayama S."/>
            <person name="Miyazaki J."/>
            <person name="Takai K."/>
            <person name="Nakagawa S."/>
        </authorList>
    </citation>
    <scope>NUCLEOTIDE SEQUENCE [LARGE SCALE GENOMIC DNA]</scope>
    <source>
        <strain evidence="1 2">AV2</strain>
    </source>
</reference>
<accession>A0ABM8IVN7</accession>
<protein>
    <recommendedName>
        <fullName evidence="3">Thymidylate kinase</fullName>
    </recommendedName>
</protein>
<dbReference type="SUPFAM" id="SSF52540">
    <property type="entry name" value="P-loop containing nucleoside triphosphate hydrolases"/>
    <property type="match status" value="1"/>
</dbReference>
<dbReference type="Proteomes" id="UP001341135">
    <property type="component" value="Chromosome"/>
</dbReference>
<dbReference type="EMBL" id="AP028907">
    <property type="protein sequence ID" value="BES80885.1"/>
    <property type="molecule type" value="Genomic_DNA"/>
</dbReference>
<evidence type="ECO:0000313" key="1">
    <source>
        <dbReference type="EMBL" id="BES80885.1"/>
    </source>
</evidence>
<keyword evidence="2" id="KW-1185">Reference proteome</keyword>
<dbReference type="RefSeq" id="WP_338251504.1">
    <property type="nucleotide sequence ID" value="NZ_AP028907.1"/>
</dbReference>
<dbReference type="GeneID" id="89288486"/>
<dbReference type="Gene3D" id="3.40.50.300">
    <property type="entry name" value="P-loop containing nucleotide triphosphate hydrolases"/>
    <property type="match status" value="1"/>
</dbReference>
<evidence type="ECO:0000313" key="2">
    <source>
        <dbReference type="Proteomes" id="UP001341135"/>
    </source>
</evidence>
<proteinExistence type="predicted"/>
<gene>
    <name evidence="1" type="ORF">PABY_04520</name>
</gene>
<dbReference type="InterPro" id="IPR027417">
    <property type="entry name" value="P-loop_NTPase"/>
</dbReference>
<evidence type="ECO:0008006" key="3">
    <source>
        <dbReference type="Google" id="ProtNLM"/>
    </source>
</evidence>
<organism evidence="1 2">
    <name type="scientific">Pyrodictium abyssi</name>
    <dbReference type="NCBI Taxonomy" id="54256"/>
    <lineage>
        <taxon>Archaea</taxon>
        <taxon>Thermoproteota</taxon>
        <taxon>Thermoprotei</taxon>
        <taxon>Desulfurococcales</taxon>
        <taxon>Pyrodictiaceae</taxon>
        <taxon>Pyrodictium</taxon>
    </lineage>
</organism>
<name>A0ABM8IVN7_9CREN</name>
<sequence>MPLISFIGVHGSGKTSTARLLARLYPGCYLYHELEAIDEAHGLPPAARQLLFLSRFVEGYLQAYRESQSTGKTVVMDSHPVLVPVYSRWWLRGHAEDTVEAMEKLLQALPPADLLVYIRAGDPKEIARRILARGRAVAREEADPEYIEFIDREASRIVEEYGASLARRIMVLDAQEPLEEKARRVHTEHARLAGGTQACSC</sequence>